<organism evidence="1 2">
    <name type="scientific">Rhipicephalus microplus</name>
    <name type="common">Cattle tick</name>
    <name type="synonym">Boophilus microplus</name>
    <dbReference type="NCBI Taxonomy" id="6941"/>
    <lineage>
        <taxon>Eukaryota</taxon>
        <taxon>Metazoa</taxon>
        <taxon>Ecdysozoa</taxon>
        <taxon>Arthropoda</taxon>
        <taxon>Chelicerata</taxon>
        <taxon>Arachnida</taxon>
        <taxon>Acari</taxon>
        <taxon>Parasitiformes</taxon>
        <taxon>Ixodida</taxon>
        <taxon>Ixodoidea</taxon>
        <taxon>Ixodidae</taxon>
        <taxon>Rhipicephalinae</taxon>
        <taxon>Rhipicephalus</taxon>
        <taxon>Boophilus</taxon>
    </lineage>
</organism>
<dbReference type="AlphaFoldDB" id="A0A9J6DDW4"/>
<accession>A0A9J6DDW4</accession>
<reference evidence="1" key="1">
    <citation type="journal article" date="2020" name="Cell">
        <title>Large-Scale Comparative Analyses of Tick Genomes Elucidate Their Genetic Diversity and Vector Capacities.</title>
        <authorList>
            <consortium name="Tick Genome and Microbiome Consortium (TIGMIC)"/>
            <person name="Jia N."/>
            <person name="Wang J."/>
            <person name="Shi W."/>
            <person name="Du L."/>
            <person name="Sun Y."/>
            <person name="Zhan W."/>
            <person name="Jiang J.F."/>
            <person name="Wang Q."/>
            <person name="Zhang B."/>
            <person name="Ji P."/>
            <person name="Bell-Sakyi L."/>
            <person name="Cui X.M."/>
            <person name="Yuan T.T."/>
            <person name="Jiang B.G."/>
            <person name="Yang W.F."/>
            <person name="Lam T.T."/>
            <person name="Chang Q.C."/>
            <person name="Ding S.J."/>
            <person name="Wang X.J."/>
            <person name="Zhu J.G."/>
            <person name="Ruan X.D."/>
            <person name="Zhao L."/>
            <person name="Wei J.T."/>
            <person name="Ye R.Z."/>
            <person name="Que T.C."/>
            <person name="Du C.H."/>
            <person name="Zhou Y.H."/>
            <person name="Cheng J.X."/>
            <person name="Dai P.F."/>
            <person name="Guo W.B."/>
            <person name="Han X.H."/>
            <person name="Huang E.J."/>
            <person name="Li L.F."/>
            <person name="Wei W."/>
            <person name="Gao Y.C."/>
            <person name="Liu J.Z."/>
            <person name="Shao H.Z."/>
            <person name="Wang X."/>
            <person name="Wang C.C."/>
            <person name="Yang T.C."/>
            <person name="Huo Q.B."/>
            <person name="Li W."/>
            <person name="Chen H.Y."/>
            <person name="Chen S.E."/>
            <person name="Zhou L.G."/>
            <person name="Ni X.B."/>
            <person name="Tian J.H."/>
            <person name="Sheng Y."/>
            <person name="Liu T."/>
            <person name="Pan Y.S."/>
            <person name="Xia L.Y."/>
            <person name="Li J."/>
            <person name="Zhao F."/>
            <person name="Cao W.C."/>
        </authorList>
    </citation>
    <scope>NUCLEOTIDE SEQUENCE</scope>
    <source>
        <strain evidence="1">Rmic-2018</strain>
    </source>
</reference>
<sequence>MFPAIPPPPFLQCPGMPSIPWKTWRCVLQVYVDAAAPDATPNTKKALLLNALGVEGMQAYYKAADEQTLPEGVQASGDGATCDAYQQALAILNAYFAPPEDAF</sequence>
<name>A0A9J6DDW4_RHIMP</name>
<keyword evidence="2" id="KW-1185">Reference proteome</keyword>
<protein>
    <submittedName>
        <fullName evidence="1">Uncharacterized protein</fullName>
    </submittedName>
</protein>
<comment type="caution">
    <text evidence="1">The sequence shown here is derived from an EMBL/GenBank/DDBJ whole genome shotgun (WGS) entry which is preliminary data.</text>
</comment>
<evidence type="ECO:0000313" key="2">
    <source>
        <dbReference type="Proteomes" id="UP000821866"/>
    </source>
</evidence>
<dbReference type="Proteomes" id="UP000821866">
    <property type="component" value="Chromosome 7"/>
</dbReference>
<evidence type="ECO:0000313" key="1">
    <source>
        <dbReference type="EMBL" id="KAH8020332.1"/>
    </source>
</evidence>
<gene>
    <name evidence="1" type="ORF">HPB51_000780</name>
</gene>
<reference evidence="1" key="2">
    <citation type="submission" date="2021-09" db="EMBL/GenBank/DDBJ databases">
        <authorList>
            <person name="Jia N."/>
            <person name="Wang J."/>
            <person name="Shi W."/>
            <person name="Du L."/>
            <person name="Sun Y."/>
            <person name="Zhan W."/>
            <person name="Jiang J."/>
            <person name="Wang Q."/>
            <person name="Zhang B."/>
            <person name="Ji P."/>
            <person name="Sakyi L.B."/>
            <person name="Cui X."/>
            <person name="Yuan T."/>
            <person name="Jiang B."/>
            <person name="Yang W."/>
            <person name="Lam T.T.-Y."/>
            <person name="Chang Q."/>
            <person name="Ding S."/>
            <person name="Wang X."/>
            <person name="Zhu J."/>
            <person name="Ruan X."/>
            <person name="Zhao L."/>
            <person name="Wei J."/>
            <person name="Que T."/>
            <person name="Du C."/>
            <person name="Cheng J."/>
            <person name="Dai P."/>
            <person name="Han X."/>
            <person name="Huang E."/>
            <person name="Gao Y."/>
            <person name="Liu J."/>
            <person name="Shao H."/>
            <person name="Ye R."/>
            <person name="Li L."/>
            <person name="Wei W."/>
            <person name="Wang X."/>
            <person name="Wang C."/>
            <person name="Huo Q."/>
            <person name="Li W."/>
            <person name="Guo W."/>
            <person name="Chen H."/>
            <person name="Chen S."/>
            <person name="Zhou L."/>
            <person name="Zhou L."/>
            <person name="Ni X."/>
            <person name="Tian J."/>
            <person name="Zhou Y."/>
            <person name="Sheng Y."/>
            <person name="Liu T."/>
            <person name="Pan Y."/>
            <person name="Xia L."/>
            <person name="Li J."/>
            <person name="Zhao F."/>
            <person name="Cao W."/>
        </authorList>
    </citation>
    <scope>NUCLEOTIDE SEQUENCE</scope>
    <source>
        <strain evidence="1">Rmic-2018</strain>
        <tissue evidence="1">Larvae</tissue>
    </source>
</reference>
<proteinExistence type="predicted"/>
<dbReference type="EMBL" id="JABSTU010000009">
    <property type="protein sequence ID" value="KAH8020332.1"/>
    <property type="molecule type" value="Genomic_DNA"/>
</dbReference>